<gene>
    <name evidence="1" type="ORF">FSP39_016444</name>
</gene>
<sequence length="301" mass="34984">PNIDDLDPPPWNKPLDFRIICMVFNRAHSLERLLNSLNTVDYMGAKVLVEVWLDRSRDDGSIDRSTYITASTFNFLHGDIRVHNHTRHVGIYGQWMGTWKPAPVSKEIAVFLEDDISVSPHLYRWLKNAHQKYDGRKEIAGYSLQGRSMKHNGAAGNLKAPKGQFCMLYKVVGSWGFSPQRENWLKYVEWYKKASKDLTFSPLVKGILPSHWYQIFIKQGKTESMWTMWHIYYTHINNEFTLYPSFPNNQGITINWQESGLHYQKKQTLKKGDPLLTKWNSTYDNLPDNPVKLDYGGIVIS</sequence>
<comment type="caution">
    <text evidence="1">The sequence shown here is derived from an EMBL/GenBank/DDBJ whole genome shotgun (WGS) entry which is preliminary data.</text>
</comment>
<name>A0AA88Y567_PINIB</name>
<reference evidence="1" key="1">
    <citation type="submission" date="2019-08" db="EMBL/GenBank/DDBJ databases">
        <title>The improved chromosome-level genome for the pearl oyster Pinctada fucata martensii using PacBio sequencing and Hi-C.</title>
        <authorList>
            <person name="Zheng Z."/>
        </authorList>
    </citation>
    <scope>NUCLEOTIDE SEQUENCE</scope>
    <source>
        <strain evidence="1">ZZ-2019</strain>
        <tissue evidence="1">Adductor muscle</tissue>
    </source>
</reference>
<proteinExistence type="predicted"/>
<accession>A0AA88Y567</accession>
<organism evidence="1 2">
    <name type="scientific">Pinctada imbricata</name>
    <name type="common">Atlantic pearl-oyster</name>
    <name type="synonym">Pinctada martensii</name>
    <dbReference type="NCBI Taxonomy" id="66713"/>
    <lineage>
        <taxon>Eukaryota</taxon>
        <taxon>Metazoa</taxon>
        <taxon>Spiralia</taxon>
        <taxon>Lophotrochozoa</taxon>
        <taxon>Mollusca</taxon>
        <taxon>Bivalvia</taxon>
        <taxon>Autobranchia</taxon>
        <taxon>Pteriomorphia</taxon>
        <taxon>Pterioida</taxon>
        <taxon>Pterioidea</taxon>
        <taxon>Pteriidae</taxon>
        <taxon>Pinctada</taxon>
    </lineage>
</organism>
<dbReference type="CDD" id="cd00761">
    <property type="entry name" value="Glyco_tranf_GTA_type"/>
    <property type="match status" value="1"/>
</dbReference>
<dbReference type="PANTHER" id="PTHR33604">
    <property type="entry name" value="OSJNBA0004B13.7 PROTEIN"/>
    <property type="match status" value="1"/>
</dbReference>
<dbReference type="AlphaFoldDB" id="A0AA88Y567"/>
<dbReference type="Gene3D" id="3.90.550.10">
    <property type="entry name" value="Spore Coat Polysaccharide Biosynthesis Protein SpsA, Chain A"/>
    <property type="match status" value="1"/>
</dbReference>
<dbReference type="PANTHER" id="PTHR33604:SF3">
    <property type="entry name" value="OSJNBA0004B13.7 PROTEIN"/>
    <property type="match status" value="1"/>
</dbReference>
<evidence type="ECO:0000313" key="2">
    <source>
        <dbReference type="Proteomes" id="UP001186944"/>
    </source>
</evidence>
<protein>
    <submittedName>
        <fullName evidence="1">Uncharacterized protein</fullName>
    </submittedName>
</protein>
<dbReference type="SUPFAM" id="SSF53448">
    <property type="entry name" value="Nucleotide-diphospho-sugar transferases"/>
    <property type="match status" value="1"/>
</dbReference>
<dbReference type="Proteomes" id="UP001186944">
    <property type="component" value="Unassembled WGS sequence"/>
</dbReference>
<feature type="non-terminal residue" evidence="1">
    <location>
        <position position="1"/>
    </location>
</feature>
<dbReference type="InterPro" id="IPR029044">
    <property type="entry name" value="Nucleotide-diphossugar_trans"/>
</dbReference>
<evidence type="ECO:0000313" key="1">
    <source>
        <dbReference type="EMBL" id="KAK3095592.1"/>
    </source>
</evidence>
<keyword evidence="2" id="KW-1185">Reference proteome</keyword>
<dbReference type="EMBL" id="VSWD01000008">
    <property type="protein sequence ID" value="KAK3095592.1"/>
    <property type="molecule type" value="Genomic_DNA"/>
</dbReference>